<comment type="subcellular location">
    <subcellularLocation>
        <location evidence="1">Membrane</location>
        <topology evidence="1">Multi-pass membrane protein</topology>
    </subcellularLocation>
</comment>
<evidence type="ECO:0000256" key="1">
    <source>
        <dbReference type="ARBA" id="ARBA00004141"/>
    </source>
</evidence>
<accession>A0A0P1BAC4</accession>
<dbReference type="InterPro" id="IPR011016">
    <property type="entry name" value="Znf_RING-CH"/>
</dbReference>
<evidence type="ECO:0000256" key="3">
    <source>
        <dbReference type="ARBA" id="ARBA00022723"/>
    </source>
</evidence>
<keyword evidence="2" id="KW-0812">Transmembrane</keyword>
<keyword evidence="5" id="KW-0862">Zinc</keyword>
<feature type="region of interest" description="Disordered" evidence="8">
    <location>
        <begin position="1"/>
        <end position="80"/>
    </location>
</feature>
<feature type="compositionally biased region" description="Polar residues" evidence="8">
    <location>
        <begin position="13"/>
        <end position="24"/>
    </location>
</feature>
<dbReference type="SMART" id="SM00744">
    <property type="entry name" value="RINGv"/>
    <property type="match status" value="1"/>
</dbReference>
<dbReference type="SUPFAM" id="SSF57850">
    <property type="entry name" value="RING/U-box"/>
    <property type="match status" value="1"/>
</dbReference>
<feature type="region of interest" description="Disordered" evidence="8">
    <location>
        <begin position="429"/>
        <end position="451"/>
    </location>
</feature>
<evidence type="ECO:0000313" key="11">
    <source>
        <dbReference type="Proteomes" id="UP000054845"/>
    </source>
</evidence>
<dbReference type="GO" id="GO:0008270">
    <property type="term" value="F:zinc ion binding"/>
    <property type="evidence" value="ECO:0007669"/>
    <property type="project" value="UniProtKB-KW"/>
</dbReference>
<dbReference type="Gene3D" id="3.30.40.10">
    <property type="entry name" value="Zinc/RING finger domain, C3HC4 (zinc finger)"/>
    <property type="match status" value="1"/>
</dbReference>
<dbReference type="STRING" id="401625.A0A0P1BAC4"/>
<dbReference type="EMBL" id="CCYA01000192">
    <property type="protein sequence ID" value="CEH12920.1"/>
    <property type="molecule type" value="Genomic_DNA"/>
</dbReference>
<feature type="domain" description="RING-CH-type" evidence="9">
    <location>
        <begin position="133"/>
        <end position="206"/>
    </location>
</feature>
<dbReference type="PANTHER" id="PTHR46283">
    <property type="entry name" value="E3 UBIQUITIN-PROTEIN LIGASE MARCH5"/>
    <property type="match status" value="1"/>
</dbReference>
<reference evidence="10 11" key="1">
    <citation type="submission" date="2014-09" db="EMBL/GenBank/DDBJ databases">
        <authorList>
            <person name="Magalhaes I.L.F."/>
            <person name="Oliveira U."/>
            <person name="Santos F.R."/>
            <person name="Vidigal T.H.D.A."/>
            <person name="Brescovit A.D."/>
            <person name="Santos A.J."/>
        </authorList>
    </citation>
    <scope>NUCLEOTIDE SEQUENCE [LARGE SCALE GENOMIC DNA]</scope>
</reference>
<dbReference type="InterPro" id="IPR013083">
    <property type="entry name" value="Znf_RING/FYVE/PHD"/>
</dbReference>
<dbReference type="GO" id="GO:0016020">
    <property type="term" value="C:membrane"/>
    <property type="evidence" value="ECO:0007669"/>
    <property type="project" value="UniProtKB-SubCell"/>
</dbReference>
<dbReference type="Proteomes" id="UP000054845">
    <property type="component" value="Unassembled WGS sequence"/>
</dbReference>
<organism evidence="10 11">
    <name type="scientific">Ceraceosorus bombacis</name>
    <dbReference type="NCBI Taxonomy" id="401625"/>
    <lineage>
        <taxon>Eukaryota</taxon>
        <taxon>Fungi</taxon>
        <taxon>Dikarya</taxon>
        <taxon>Basidiomycota</taxon>
        <taxon>Ustilaginomycotina</taxon>
        <taxon>Exobasidiomycetes</taxon>
        <taxon>Ceraceosorales</taxon>
        <taxon>Ceraceosoraceae</taxon>
        <taxon>Ceraceosorus</taxon>
    </lineage>
</organism>
<evidence type="ECO:0000256" key="6">
    <source>
        <dbReference type="ARBA" id="ARBA00022989"/>
    </source>
</evidence>
<evidence type="ECO:0000313" key="10">
    <source>
        <dbReference type="EMBL" id="CEH12920.1"/>
    </source>
</evidence>
<protein>
    <submittedName>
        <fullName evidence="10">Uncharacterized conserved protein</fullName>
    </submittedName>
</protein>
<keyword evidence="7" id="KW-0472">Membrane</keyword>
<dbReference type="OrthoDB" id="5817083at2759"/>
<evidence type="ECO:0000259" key="9">
    <source>
        <dbReference type="PROSITE" id="PS51292"/>
    </source>
</evidence>
<keyword evidence="4" id="KW-0863">Zinc-finger</keyword>
<sequence length="662" mass="73332">MASSSGPSGPPSNQHWPATSSDDAASQLAAYRQRHGSRALQSDQMDEDEDENQVAAELLTDNADWQRMEPVQQTSERLGDENALIRDLLHSPSEEAPAQQQARVDPVGTAADERQAGATRAAAPAIALGNVTVKDLKNRNCWICAEGDAEDLDTSNGRTQRIRKWLHPCQCSLVAHEVCLRRWIRHADRQGKELKCPQCAQPYKLDVHKSFLLRAGEFLEFASALGLPAVSIGVGLSAIVLGLTAYGCAATRSFVGRDGYAKLLGGKWPWSRWIEMPLIPFMLLLVRLKPIDFLSTTTLLATLNPVGIVIAPSPNSMVPPNLLMGLFPSLRKDTRGIWHVRTASRRNWPPGPGVTLLLFPWIRAVYSIVKRAITRRVLAPLARRAAPQRDDGRPRDGAARLAGMTEDFVANVHFGWHDRREELQRRHLGQAQGNANAARPPAQPNAVGQAAANAEQLAEQDRLDEEEVDRLQRIILEAGGPQPDLHLADGVRDRRVTIYVTPTSLGRFFLGTLSLPFIGHVLGQALAWTARTFESKWALRILGIGQDPHAGLTAGSAKSYQSPVSALFKTGNPFGHSFDFLSSNASSQERCVDPKQLDFDEMDPIWWRTMIGASLWIVIKDAAQLYYRAARLKHAKNRKNLQVEDKPFPPHMVPDLELRERR</sequence>
<dbReference type="AlphaFoldDB" id="A0A0P1BAC4"/>
<keyword evidence="6" id="KW-1133">Transmembrane helix</keyword>
<proteinExistence type="predicted"/>
<keyword evidence="11" id="KW-1185">Reference proteome</keyword>
<name>A0A0P1BAC4_9BASI</name>
<keyword evidence="3" id="KW-0479">Metal-binding</keyword>
<evidence type="ECO:0000256" key="2">
    <source>
        <dbReference type="ARBA" id="ARBA00022692"/>
    </source>
</evidence>
<dbReference type="PROSITE" id="PS51292">
    <property type="entry name" value="ZF_RING_CH"/>
    <property type="match status" value="1"/>
</dbReference>
<evidence type="ECO:0000256" key="4">
    <source>
        <dbReference type="ARBA" id="ARBA00022771"/>
    </source>
</evidence>
<evidence type="ECO:0000256" key="5">
    <source>
        <dbReference type="ARBA" id="ARBA00022833"/>
    </source>
</evidence>
<evidence type="ECO:0000256" key="7">
    <source>
        <dbReference type="ARBA" id="ARBA00023136"/>
    </source>
</evidence>
<evidence type="ECO:0000256" key="8">
    <source>
        <dbReference type="SAM" id="MobiDB-lite"/>
    </source>
</evidence>